<comment type="similarity">
    <text evidence="1">Belongs to the glycosyltransferase 2 family.</text>
</comment>
<dbReference type="InterPro" id="IPR029044">
    <property type="entry name" value="Nucleotide-diphossugar_trans"/>
</dbReference>
<sequence>MESEVTVLIPTYNAGGFLKEAIETVYKQTYGHWKLIVVDDASTDESIALAKPLLADSRVTYMCNETNIGQSKTMNVGLAAVTTPYVIQLDADDWFFPYTLEVLLAEVRKQPEHVGLVSGNINSISINPSGGFFFNIVTKNRSFRDKFDFLLSNMSQWPRFYRTSTLKSIGGWPTDDPYEGRYMEDKRVLMRLIEVCHFHWIDVPLYIHRRHHHNQTNLIGIYREITEWNIRDALKRWGDEYEPVFVKENGWIKIVDLQPKLASN</sequence>
<evidence type="ECO:0000259" key="2">
    <source>
        <dbReference type="Pfam" id="PF00535"/>
    </source>
</evidence>
<comment type="caution">
    <text evidence="3">The sequence shown here is derived from an EMBL/GenBank/DDBJ whole genome shotgun (WGS) entry which is preliminary data.</text>
</comment>
<feature type="domain" description="Glycosyltransferase 2-like" evidence="2">
    <location>
        <begin position="6"/>
        <end position="114"/>
    </location>
</feature>
<evidence type="ECO:0000313" key="3">
    <source>
        <dbReference type="EMBL" id="MBP3966102.1"/>
    </source>
</evidence>
<dbReference type="Pfam" id="PF00535">
    <property type="entry name" value="Glycos_transf_2"/>
    <property type="match status" value="1"/>
</dbReference>
<dbReference type="SUPFAM" id="SSF53448">
    <property type="entry name" value="Nucleotide-diphospho-sugar transferases"/>
    <property type="match status" value="1"/>
</dbReference>
<keyword evidence="4" id="KW-1185">Reference proteome</keyword>
<dbReference type="EMBL" id="JAGKSP010000015">
    <property type="protein sequence ID" value="MBP3966102.1"/>
    <property type="molecule type" value="Genomic_DNA"/>
</dbReference>
<reference evidence="3 4" key="1">
    <citation type="submission" date="2021-04" db="EMBL/GenBank/DDBJ databases">
        <title>Paenibacillus sp. DLE-14 whole genome sequence.</title>
        <authorList>
            <person name="Ham Y.J."/>
        </authorList>
    </citation>
    <scope>NUCLEOTIDE SEQUENCE [LARGE SCALE GENOMIC DNA]</scope>
    <source>
        <strain evidence="3 4">DLE-14</strain>
    </source>
</reference>
<organism evidence="3 4">
    <name type="scientific">Paenibacillus lignilyticus</name>
    <dbReference type="NCBI Taxonomy" id="1172615"/>
    <lineage>
        <taxon>Bacteria</taxon>
        <taxon>Bacillati</taxon>
        <taxon>Bacillota</taxon>
        <taxon>Bacilli</taxon>
        <taxon>Bacillales</taxon>
        <taxon>Paenibacillaceae</taxon>
        <taxon>Paenibacillus</taxon>
    </lineage>
</organism>
<gene>
    <name evidence="3" type="ORF">I8J30_25700</name>
</gene>
<evidence type="ECO:0000313" key="4">
    <source>
        <dbReference type="Proteomes" id="UP000673394"/>
    </source>
</evidence>
<dbReference type="Gene3D" id="3.90.550.10">
    <property type="entry name" value="Spore Coat Polysaccharide Biosynthesis Protein SpsA, Chain A"/>
    <property type="match status" value="1"/>
</dbReference>
<dbReference type="Proteomes" id="UP000673394">
    <property type="component" value="Unassembled WGS sequence"/>
</dbReference>
<proteinExistence type="inferred from homology"/>
<dbReference type="RefSeq" id="WP_210663020.1">
    <property type="nucleotide sequence ID" value="NZ_JAGKSP010000015.1"/>
</dbReference>
<dbReference type="InterPro" id="IPR001173">
    <property type="entry name" value="Glyco_trans_2-like"/>
</dbReference>
<evidence type="ECO:0000256" key="1">
    <source>
        <dbReference type="ARBA" id="ARBA00006739"/>
    </source>
</evidence>
<accession>A0ABS5CJQ2</accession>
<dbReference type="CDD" id="cd00761">
    <property type="entry name" value="Glyco_tranf_GTA_type"/>
    <property type="match status" value="1"/>
</dbReference>
<name>A0ABS5CJQ2_9BACL</name>
<protein>
    <submittedName>
        <fullName evidence="3">Glycosyltransferase family 2 protein</fullName>
    </submittedName>
</protein>
<dbReference type="PANTHER" id="PTHR22916">
    <property type="entry name" value="GLYCOSYLTRANSFERASE"/>
    <property type="match status" value="1"/>
</dbReference>